<dbReference type="InterPro" id="IPR002052">
    <property type="entry name" value="DNA_methylase_N6_adenine_CS"/>
</dbReference>
<sequence length="276" mass="31267">MINFQHLYQELTPLYEEREAKAIVRAVLEVRFGLTLTDILCDKVSEFSPKELQTLQEIMKRLQKGEPVQYVLGETDFCGHTFKVAPGVLIPRPETAELCELILQQSPEGEILDIGTGSGCIAITLALALKGKGQVTAWDISQEALLIAKENATELGANVNFGRQDALQLPENQVQWDFIISNPPYVTEKERVEMQRNVLDYEPAMALFVPDEDPLLFYRAITKYAKTALRHGGSLFFEINPQYEEAMKSMILEEGLLEPKVYKDSFGKPRMFKAHR</sequence>
<keyword evidence="2 8" id="KW-0489">Methyltransferase</keyword>
<dbReference type="Pfam" id="PF05175">
    <property type="entry name" value="MTS"/>
    <property type="match status" value="1"/>
</dbReference>
<dbReference type="InterPro" id="IPR019874">
    <property type="entry name" value="RF_methyltr_PrmC"/>
</dbReference>
<protein>
    <recommendedName>
        <fullName evidence="1">peptide chain release factor N(5)-glutamine methyltransferase</fullName>
        <ecNumber evidence="1">2.1.1.297</ecNumber>
    </recommendedName>
</protein>
<dbReference type="Gene3D" id="3.40.50.150">
    <property type="entry name" value="Vaccinia Virus protein VP39"/>
    <property type="match status" value="1"/>
</dbReference>
<dbReference type="InterPro" id="IPR029063">
    <property type="entry name" value="SAM-dependent_MTases_sf"/>
</dbReference>
<dbReference type="InterPro" id="IPR040758">
    <property type="entry name" value="PrmC_N"/>
</dbReference>
<dbReference type="SUPFAM" id="SSF53335">
    <property type="entry name" value="S-adenosyl-L-methionine-dependent methyltransferases"/>
    <property type="match status" value="1"/>
</dbReference>
<dbReference type="Gene3D" id="1.10.8.10">
    <property type="entry name" value="DNA helicase RuvA subunit, C-terminal domain"/>
    <property type="match status" value="1"/>
</dbReference>
<dbReference type="Pfam" id="PF17827">
    <property type="entry name" value="PrmC_N"/>
    <property type="match status" value="1"/>
</dbReference>
<name>A0ABT1BWP5_9BACT</name>
<evidence type="ECO:0000256" key="2">
    <source>
        <dbReference type="ARBA" id="ARBA00022603"/>
    </source>
</evidence>
<dbReference type="NCBIfam" id="TIGR00536">
    <property type="entry name" value="hemK_fam"/>
    <property type="match status" value="1"/>
</dbReference>
<dbReference type="InterPro" id="IPR007848">
    <property type="entry name" value="Small_mtfrase_dom"/>
</dbReference>
<dbReference type="PANTHER" id="PTHR18895:SF74">
    <property type="entry name" value="MTRF1L RELEASE FACTOR GLUTAMINE METHYLTRANSFERASE"/>
    <property type="match status" value="1"/>
</dbReference>
<dbReference type="InterPro" id="IPR050320">
    <property type="entry name" value="N5-glutamine_MTase"/>
</dbReference>
<evidence type="ECO:0000256" key="5">
    <source>
        <dbReference type="ARBA" id="ARBA00048391"/>
    </source>
</evidence>
<dbReference type="GO" id="GO:0032259">
    <property type="term" value="P:methylation"/>
    <property type="evidence" value="ECO:0007669"/>
    <property type="project" value="UniProtKB-KW"/>
</dbReference>
<keyword evidence="4" id="KW-0949">S-adenosyl-L-methionine</keyword>
<dbReference type="PANTHER" id="PTHR18895">
    <property type="entry name" value="HEMK METHYLTRANSFERASE"/>
    <property type="match status" value="1"/>
</dbReference>
<comment type="caution">
    <text evidence="8">The sequence shown here is derived from an EMBL/GenBank/DDBJ whole genome shotgun (WGS) entry which is preliminary data.</text>
</comment>
<evidence type="ECO:0000313" key="9">
    <source>
        <dbReference type="Proteomes" id="UP001204015"/>
    </source>
</evidence>
<evidence type="ECO:0000256" key="3">
    <source>
        <dbReference type="ARBA" id="ARBA00022679"/>
    </source>
</evidence>
<evidence type="ECO:0000313" key="8">
    <source>
        <dbReference type="EMBL" id="MCO6025494.1"/>
    </source>
</evidence>
<evidence type="ECO:0000256" key="4">
    <source>
        <dbReference type="ARBA" id="ARBA00022691"/>
    </source>
</evidence>
<dbReference type="GO" id="GO:0102559">
    <property type="term" value="F:peptide chain release factor N(5)-glutamine methyltransferase activity"/>
    <property type="evidence" value="ECO:0007669"/>
    <property type="project" value="UniProtKB-EC"/>
</dbReference>
<dbReference type="InterPro" id="IPR004556">
    <property type="entry name" value="HemK-like"/>
</dbReference>
<feature type="domain" description="Methyltransferase small" evidence="6">
    <location>
        <begin position="103"/>
        <end position="190"/>
    </location>
</feature>
<evidence type="ECO:0000256" key="1">
    <source>
        <dbReference type="ARBA" id="ARBA00012771"/>
    </source>
</evidence>
<dbReference type="Proteomes" id="UP001204015">
    <property type="component" value="Unassembled WGS sequence"/>
</dbReference>
<keyword evidence="9" id="KW-1185">Reference proteome</keyword>
<dbReference type="RefSeq" id="WP_252760853.1">
    <property type="nucleotide sequence ID" value="NZ_JAMXLY010000019.1"/>
</dbReference>
<evidence type="ECO:0000259" key="7">
    <source>
        <dbReference type="Pfam" id="PF17827"/>
    </source>
</evidence>
<feature type="domain" description="Release factor glutamine methyltransferase N-terminal" evidence="7">
    <location>
        <begin position="18"/>
        <end position="73"/>
    </location>
</feature>
<organism evidence="8 9">
    <name type="scientific">Segatella cerevisiae</name>
    <dbReference type="NCBI Taxonomy" id="2053716"/>
    <lineage>
        <taxon>Bacteria</taxon>
        <taxon>Pseudomonadati</taxon>
        <taxon>Bacteroidota</taxon>
        <taxon>Bacteroidia</taxon>
        <taxon>Bacteroidales</taxon>
        <taxon>Prevotellaceae</taxon>
        <taxon>Segatella</taxon>
    </lineage>
</organism>
<dbReference type="EC" id="2.1.1.297" evidence="1"/>
<dbReference type="PROSITE" id="PS00092">
    <property type="entry name" value="N6_MTASE"/>
    <property type="match status" value="1"/>
</dbReference>
<keyword evidence="3 8" id="KW-0808">Transferase</keyword>
<accession>A0ABT1BWP5</accession>
<dbReference type="EMBL" id="JAMXLY010000019">
    <property type="protein sequence ID" value="MCO6025494.1"/>
    <property type="molecule type" value="Genomic_DNA"/>
</dbReference>
<dbReference type="CDD" id="cd02440">
    <property type="entry name" value="AdoMet_MTases"/>
    <property type="match status" value="1"/>
</dbReference>
<proteinExistence type="predicted"/>
<evidence type="ECO:0000259" key="6">
    <source>
        <dbReference type="Pfam" id="PF05175"/>
    </source>
</evidence>
<gene>
    <name evidence="8" type="primary">prmC</name>
    <name evidence="8" type="ORF">NG821_06500</name>
</gene>
<comment type="catalytic activity">
    <reaction evidence="5">
        <text>L-glutaminyl-[peptide chain release factor] + S-adenosyl-L-methionine = N(5)-methyl-L-glutaminyl-[peptide chain release factor] + S-adenosyl-L-homocysteine + H(+)</text>
        <dbReference type="Rhea" id="RHEA:42896"/>
        <dbReference type="Rhea" id="RHEA-COMP:10271"/>
        <dbReference type="Rhea" id="RHEA-COMP:10272"/>
        <dbReference type="ChEBI" id="CHEBI:15378"/>
        <dbReference type="ChEBI" id="CHEBI:30011"/>
        <dbReference type="ChEBI" id="CHEBI:57856"/>
        <dbReference type="ChEBI" id="CHEBI:59789"/>
        <dbReference type="ChEBI" id="CHEBI:61891"/>
        <dbReference type="EC" id="2.1.1.297"/>
    </reaction>
</comment>
<reference evidence="8 9" key="1">
    <citation type="submission" date="2022-06" db="EMBL/GenBank/DDBJ databases">
        <title>A taxonomic note on the genus Prevotella: Description of four novel genera and emended description of the genera Hallella and Xylanibacter.</title>
        <authorList>
            <person name="Hitch T.C.A."/>
        </authorList>
    </citation>
    <scope>NUCLEOTIDE SEQUENCE [LARGE SCALE GENOMIC DNA]</scope>
    <source>
        <strain evidence="8 9">DSM 100619</strain>
    </source>
</reference>
<dbReference type="NCBIfam" id="TIGR03534">
    <property type="entry name" value="RF_mod_PrmC"/>
    <property type="match status" value="1"/>
</dbReference>